<gene>
    <name evidence="7" type="ordered locus">Solca_4339</name>
</gene>
<evidence type="ECO:0000313" key="8">
    <source>
        <dbReference type="Proteomes" id="UP000007590"/>
    </source>
</evidence>
<feature type="transmembrane region" description="Helical" evidence="6">
    <location>
        <begin position="227"/>
        <end position="249"/>
    </location>
</feature>
<evidence type="ECO:0000256" key="1">
    <source>
        <dbReference type="ARBA" id="ARBA00004651"/>
    </source>
</evidence>
<keyword evidence="2" id="KW-1003">Cell membrane</keyword>
<dbReference type="eggNOG" id="COG2244">
    <property type="taxonomic scope" value="Bacteria"/>
</dbReference>
<accession>H8KMS6</accession>
<evidence type="ECO:0000256" key="2">
    <source>
        <dbReference type="ARBA" id="ARBA00022475"/>
    </source>
</evidence>
<dbReference type="OrthoDB" id="9814608at2"/>
<feature type="transmembrane region" description="Helical" evidence="6">
    <location>
        <begin position="346"/>
        <end position="368"/>
    </location>
</feature>
<dbReference type="STRING" id="929556.Solca_4339"/>
<dbReference type="Pfam" id="PF01943">
    <property type="entry name" value="Polysacc_synt"/>
    <property type="match status" value="1"/>
</dbReference>
<feature type="transmembrane region" description="Helical" evidence="6">
    <location>
        <begin position="438"/>
        <end position="456"/>
    </location>
</feature>
<comment type="subcellular location">
    <subcellularLocation>
        <location evidence="1">Cell membrane</location>
        <topology evidence="1">Multi-pass membrane protein</topology>
    </subcellularLocation>
</comment>
<dbReference type="HOGENOM" id="CLU_022017_7_2_10"/>
<dbReference type="PANTHER" id="PTHR30250">
    <property type="entry name" value="PST FAMILY PREDICTED COLANIC ACID TRANSPORTER"/>
    <property type="match status" value="1"/>
</dbReference>
<feature type="transmembrane region" description="Helical" evidence="6">
    <location>
        <begin position="407"/>
        <end position="426"/>
    </location>
</feature>
<feature type="transmembrane region" description="Helical" evidence="6">
    <location>
        <begin position="312"/>
        <end position="334"/>
    </location>
</feature>
<evidence type="ECO:0000256" key="6">
    <source>
        <dbReference type="SAM" id="Phobius"/>
    </source>
</evidence>
<keyword evidence="4 6" id="KW-1133">Transmembrane helix</keyword>
<dbReference type="GO" id="GO:0005886">
    <property type="term" value="C:plasma membrane"/>
    <property type="evidence" value="ECO:0007669"/>
    <property type="project" value="UniProtKB-SubCell"/>
</dbReference>
<dbReference type="AlphaFoldDB" id="H8KMS6"/>
<keyword evidence="5 6" id="KW-0472">Membrane</keyword>
<feature type="transmembrane region" description="Helical" evidence="6">
    <location>
        <begin position="12"/>
        <end position="33"/>
    </location>
</feature>
<feature type="transmembrane region" description="Helical" evidence="6">
    <location>
        <begin position="121"/>
        <end position="140"/>
    </location>
</feature>
<reference evidence="7" key="1">
    <citation type="submission" date="2012-02" db="EMBL/GenBank/DDBJ databases">
        <title>The complete genome of Solitalea canadensis DSM 3403.</title>
        <authorList>
            <consortium name="US DOE Joint Genome Institute (JGI-PGF)"/>
            <person name="Lucas S."/>
            <person name="Copeland A."/>
            <person name="Lapidus A."/>
            <person name="Glavina del Rio T."/>
            <person name="Dalin E."/>
            <person name="Tice H."/>
            <person name="Bruce D."/>
            <person name="Goodwin L."/>
            <person name="Pitluck S."/>
            <person name="Peters L."/>
            <person name="Ovchinnikova G."/>
            <person name="Lu M."/>
            <person name="Kyrpides N."/>
            <person name="Mavromatis K."/>
            <person name="Ivanova N."/>
            <person name="Brettin T."/>
            <person name="Detter J.C."/>
            <person name="Han C."/>
            <person name="Larimer F."/>
            <person name="Land M."/>
            <person name="Hauser L."/>
            <person name="Markowitz V."/>
            <person name="Cheng J.-F."/>
            <person name="Hugenholtz P."/>
            <person name="Woyke T."/>
            <person name="Wu D."/>
            <person name="Spring S."/>
            <person name="Schroeder M."/>
            <person name="Kopitz M."/>
            <person name="Brambilla E."/>
            <person name="Klenk H.-P."/>
            <person name="Eisen J.A."/>
        </authorList>
    </citation>
    <scope>NUCLEOTIDE SEQUENCE</scope>
    <source>
        <strain evidence="7">DSM 3403</strain>
    </source>
</reference>
<evidence type="ECO:0000313" key="7">
    <source>
        <dbReference type="EMBL" id="AFD09329.1"/>
    </source>
</evidence>
<feature type="transmembrane region" description="Helical" evidence="6">
    <location>
        <begin position="83"/>
        <end position="109"/>
    </location>
</feature>
<dbReference type="KEGG" id="scn:Solca_4339"/>
<feature type="transmembrane region" description="Helical" evidence="6">
    <location>
        <begin position="271"/>
        <end position="291"/>
    </location>
</feature>
<name>H8KMS6_SOLCM</name>
<dbReference type="EMBL" id="CP003349">
    <property type="protein sequence ID" value="AFD09329.1"/>
    <property type="molecule type" value="Genomic_DNA"/>
</dbReference>
<feature type="transmembrane region" description="Helical" evidence="6">
    <location>
        <begin position="152"/>
        <end position="175"/>
    </location>
</feature>
<dbReference type="InterPro" id="IPR002797">
    <property type="entry name" value="Polysacc_synth"/>
</dbReference>
<evidence type="ECO:0000256" key="3">
    <source>
        <dbReference type="ARBA" id="ARBA00022692"/>
    </source>
</evidence>
<feature type="transmembrane region" description="Helical" evidence="6">
    <location>
        <begin position="462"/>
        <end position="478"/>
    </location>
</feature>
<organism evidence="7 8">
    <name type="scientific">Solitalea canadensis (strain ATCC 29591 / DSM 3403 / JCM 21819 / LMG 8368 / NBRC 15130 / NCIMB 12057 / USAM 9D)</name>
    <name type="common">Flexibacter canadensis</name>
    <dbReference type="NCBI Taxonomy" id="929556"/>
    <lineage>
        <taxon>Bacteria</taxon>
        <taxon>Pseudomonadati</taxon>
        <taxon>Bacteroidota</taxon>
        <taxon>Sphingobacteriia</taxon>
        <taxon>Sphingobacteriales</taxon>
        <taxon>Sphingobacteriaceae</taxon>
        <taxon>Solitalea</taxon>
    </lineage>
</organism>
<dbReference type="InterPro" id="IPR050833">
    <property type="entry name" value="Poly_Biosynth_Transport"/>
</dbReference>
<dbReference type="Proteomes" id="UP000007590">
    <property type="component" value="Chromosome"/>
</dbReference>
<sequence length="494" mass="56169">MSVFKKFVGQTAIYGLSNIATRILNFFLTPLYTNVYAPGVYGVFTLLYSYASILNAVLAFGMETTYFRFLSKEKDKQLVYSNSFWGVTVVAILFLILGLSAAGPIALWLQGDKTGIDYKPFVQYFVWILSIDAICVIPFAKLRADERPVRYAVVKIANIGVFIGLNLFFILVLPAIIKNHGPGYDFFHKYYQPNWVGYVFVSNLIASIVTLILLIPEIAKVHFRFNTAMFTNMLSYSWPILIANISFIINENLDKILLERYLPIEISTRDVGIYGACCKLAIFMNIFIQAFRLGAEPFFFSHSKNENAPRTYATIMHYFIIVVCMIFVGLMANIDVLKYFIGHKFWVGLPVVPILLFAYVCLGIYMNLSVWYKLSDQTRYGFYISAVGAVLTILLNIFFIAKYSYMASAWASLIAYLVMMILSYVLGQKNYPIPYDLSSALTYIGASAIVVIILYFGFHNNIFAGNILLIAFLGFAFYREKDNFKKLIKRQASI</sequence>
<protein>
    <submittedName>
        <fullName evidence="7">Membrane protein involved in the export of O-antigen and teichoic acid</fullName>
    </submittedName>
</protein>
<keyword evidence="3 6" id="KW-0812">Transmembrane</keyword>
<keyword evidence="8" id="KW-1185">Reference proteome</keyword>
<feature type="transmembrane region" description="Helical" evidence="6">
    <location>
        <begin position="380"/>
        <end position="401"/>
    </location>
</feature>
<evidence type="ECO:0000256" key="4">
    <source>
        <dbReference type="ARBA" id="ARBA00022989"/>
    </source>
</evidence>
<dbReference type="PANTHER" id="PTHR30250:SF11">
    <property type="entry name" value="O-ANTIGEN TRANSPORTER-RELATED"/>
    <property type="match status" value="1"/>
</dbReference>
<feature type="transmembrane region" description="Helical" evidence="6">
    <location>
        <begin position="195"/>
        <end position="215"/>
    </location>
</feature>
<proteinExistence type="predicted"/>
<evidence type="ECO:0000256" key="5">
    <source>
        <dbReference type="ARBA" id="ARBA00023136"/>
    </source>
</evidence>
<feature type="transmembrane region" description="Helical" evidence="6">
    <location>
        <begin position="39"/>
        <end position="62"/>
    </location>
</feature>
<dbReference type="RefSeq" id="WP_014682551.1">
    <property type="nucleotide sequence ID" value="NC_017770.1"/>
</dbReference>